<dbReference type="AlphaFoldDB" id="A0A644ZW68"/>
<protein>
    <submittedName>
        <fullName evidence="1">Uncharacterized protein</fullName>
    </submittedName>
</protein>
<proteinExistence type="predicted"/>
<accession>A0A644ZW68</accession>
<name>A0A644ZW68_9ZZZZ</name>
<reference evidence="1" key="1">
    <citation type="submission" date="2019-08" db="EMBL/GenBank/DDBJ databases">
        <authorList>
            <person name="Kucharzyk K."/>
            <person name="Murdoch R.W."/>
            <person name="Higgins S."/>
            <person name="Loffler F."/>
        </authorList>
    </citation>
    <scope>NUCLEOTIDE SEQUENCE</scope>
</reference>
<comment type="caution">
    <text evidence="1">The sequence shown here is derived from an EMBL/GenBank/DDBJ whole genome shotgun (WGS) entry which is preliminary data.</text>
</comment>
<evidence type="ECO:0000313" key="1">
    <source>
        <dbReference type="EMBL" id="MPM44161.1"/>
    </source>
</evidence>
<gene>
    <name evidence="1" type="ORF">SDC9_90839</name>
</gene>
<dbReference type="EMBL" id="VSSQ01010373">
    <property type="protein sequence ID" value="MPM44161.1"/>
    <property type="molecule type" value="Genomic_DNA"/>
</dbReference>
<sequence>MLAILALHHPLTQAEYFPIDAFGNDAFIVPVFLCVLETGPGAAA</sequence>
<organism evidence="1">
    <name type="scientific">bioreactor metagenome</name>
    <dbReference type="NCBI Taxonomy" id="1076179"/>
    <lineage>
        <taxon>unclassified sequences</taxon>
        <taxon>metagenomes</taxon>
        <taxon>ecological metagenomes</taxon>
    </lineage>
</organism>